<comment type="function">
    <text evidence="10">F(1)F(0) ATP synthase produces ATP from ADP in the presence of a proton or sodium gradient. F-type ATPases consist of two structural domains, F(1) containing the extramembraneous catalytic core and F(0) containing the membrane proton channel, linked together by a central stalk and a peripheral stalk. During catalysis, ATP synthesis in the catalytic domain of F(1) is coupled via a rotary mechanism of the central stalk subunits to proton translocation.</text>
</comment>
<dbReference type="AlphaFoldDB" id="A0A0C1MXG5"/>
<evidence type="ECO:0000313" key="16">
    <source>
        <dbReference type="EMBL" id="KIE04581.1"/>
    </source>
</evidence>
<evidence type="ECO:0000256" key="2">
    <source>
        <dbReference type="ARBA" id="ARBA00022448"/>
    </source>
</evidence>
<dbReference type="Pfam" id="PF00430">
    <property type="entry name" value="ATP-synt_B"/>
    <property type="match status" value="1"/>
</dbReference>
<evidence type="ECO:0000256" key="8">
    <source>
        <dbReference type="ARBA" id="ARBA00023136"/>
    </source>
</evidence>
<keyword evidence="14" id="KW-0175">Coiled coil</keyword>
<sequence>MIWFLENFMPQLDISSFSLQLFWLATIFPLLYLFIAKFFLPTISEVVKNRALRVKIDLVEAEKMITNHKALKSEIAVTLSEARTKALNLKADVVLEAKKASDKEIKEFETALAEKTAEDLNKLEVIKLQLKSELPSVVKDLSEEIFKTVLDEFHNSSQKVN</sequence>
<accession>A0A0C1MXG5</accession>
<evidence type="ECO:0000256" key="1">
    <source>
        <dbReference type="ARBA" id="ARBA00005513"/>
    </source>
</evidence>
<protein>
    <recommendedName>
        <fullName evidence="18">ATP synthase subunit b</fullName>
    </recommendedName>
</protein>
<evidence type="ECO:0000256" key="12">
    <source>
        <dbReference type="ARBA" id="ARBA00037847"/>
    </source>
</evidence>
<evidence type="ECO:0008006" key="18">
    <source>
        <dbReference type="Google" id="ProtNLM"/>
    </source>
</evidence>
<keyword evidence="2 13" id="KW-0813">Transport</keyword>
<evidence type="ECO:0000256" key="11">
    <source>
        <dbReference type="ARBA" id="ARBA00025614"/>
    </source>
</evidence>
<dbReference type="PANTHER" id="PTHR33445">
    <property type="entry name" value="ATP SYNTHASE SUBUNIT B', CHLOROPLASTIC"/>
    <property type="match status" value="1"/>
</dbReference>
<comment type="similarity">
    <text evidence="1 13">Belongs to the ATPase B chain family.</text>
</comment>
<keyword evidence="3 13" id="KW-0138">CF(0)</keyword>
<evidence type="ECO:0000256" key="5">
    <source>
        <dbReference type="ARBA" id="ARBA00022781"/>
    </source>
</evidence>
<dbReference type="STRING" id="86105.NF27_HJ00340"/>
<comment type="subcellular location">
    <subcellularLocation>
        <location evidence="12">Endomembrane system</location>
        <topology evidence="12">Single-pass membrane protein</topology>
    </subcellularLocation>
</comment>
<evidence type="ECO:0000256" key="10">
    <source>
        <dbReference type="ARBA" id="ARBA00025198"/>
    </source>
</evidence>
<feature type="transmembrane region" description="Helical" evidence="15">
    <location>
        <begin position="20"/>
        <end position="40"/>
    </location>
</feature>
<keyword evidence="8 15" id="KW-0472">Membrane</keyword>
<dbReference type="InterPro" id="IPR002146">
    <property type="entry name" value="ATP_synth_b/b'su_bac/chlpt"/>
</dbReference>
<keyword evidence="9" id="KW-0066">ATP synthesis</keyword>
<keyword evidence="7 13" id="KW-0406">Ion transport</keyword>
<evidence type="ECO:0000256" key="6">
    <source>
        <dbReference type="ARBA" id="ARBA00022989"/>
    </source>
</evidence>
<dbReference type="InterPro" id="IPR050059">
    <property type="entry name" value="ATP_synthase_B_chain"/>
</dbReference>
<dbReference type="EMBL" id="JSWE01000180">
    <property type="protein sequence ID" value="KIE04581.1"/>
    <property type="molecule type" value="Genomic_DNA"/>
</dbReference>
<evidence type="ECO:0000256" key="3">
    <source>
        <dbReference type="ARBA" id="ARBA00022547"/>
    </source>
</evidence>
<organism evidence="16 17">
    <name type="scientific">Candidatus Jidaibacter acanthamoebae</name>
    <dbReference type="NCBI Taxonomy" id="86105"/>
    <lineage>
        <taxon>Bacteria</taxon>
        <taxon>Pseudomonadati</taxon>
        <taxon>Pseudomonadota</taxon>
        <taxon>Alphaproteobacteria</taxon>
        <taxon>Rickettsiales</taxon>
        <taxon>Candidatus Midichloriaceae</taxon>
        <taxon>Candidatus Jidaibacter</taxon>
    </lineage>
</organism>
<keyword evidence="6 15" id="KW-1133">Transmembrane helix</keyword>
<comment type="caution">
    <text evidence="16">The sequence shown here is derived from an EMBL/GenBank/DDBJ whole genome shotgun (WGS) entry which is preliminary data.</text>
</comment>
<comment type="function">
    <text evidence="11">Component of the F(0) channel, it forms part of the peripheral stalk, linking F(1) to F(0). The b'-subunit is a diverged and duplicated form of b found in plants and photosynthetic bacteria.</text>
</comment>
<name>A0A0C1MXG5_9RICK</name>
<evidence type="ECO:0000256" key="13">
    <source>
        <dbReference type="RuleBase" id="RU003848"/>
    </source>
</evidence>
<gene>
    <name evidence="16" type="ORF">NF27_HJ00340</name>
</gene>
<dbReference type="GO" id="GO:0012505">
    <property type="term" value="C:endomembrane system"/>
    <property type="evidence" value="ECO:0007669"/>
    <property type="project" value="UniProtKB-SubCell"/>
</dbReference>
<feature type="coiled-coil region" evidence="14">
    <location>
        <begin position="98"/>
        <end position="133"/>
    </location>
</feature>
<dbReference type="GO" id="GO:0046961">
    <property type="term" value="F:proton-transporting ATPase activity, rotational mechanism"/>
    <property type="evidence" value="ECO:0007669"/>
    <property type="project" value="TreeGrafter"/>
</dbReference>
<evidence type="ECO:0000256" key="7">
    <source>
        <dbReference type="ARBA" id="ARBA00023065"/>
    </source>
</evidence>
<dbReference type="GO" id="GO:0015986">
    <property type="term" value="P:proton motive force-driven ATP synthesis"/>
    <property type="evidence" value="ECO:0007669"/>
    <property type="project" value="InterPro"/>
</dbReference>
<evidence type="ECO:0000256" key="9">
    <source>
        <dbReference type="ARBA" id="ARBA00023310"/>
    </source>
</evidence>
<evidence type="ECO:0000256" key="4">
    <source>
        <dbReference type="ARBA" id="ARBA00022692"/>
    </source>
</evidence>
<dbReference type="GO" id="GO:0045259">
    <property type="term" value="C:proton-transporting ATP synthase complex"/>
    <property type="evidence" value="ECO:0007669"/>
    <property type="project" value="UniProtKB-KW"/>
</dbReference>
<evidence type="ECO:0000256" key="15">
    <source>
        <dbReference type="SAM" id="Phobius"/>
    </source>
</evidence>
<evidence type="ECO:0000313" key="17">
    <source>
        <dbReference type="Proteomes" id="UP000031258"/>
    </source>
</evidence>
<keyword evidence="5 13" id="KW-0375">Hydrogen ion transport</keyword>
<reference evidence="16 17" key="1">
    <citation type="submission" date="2014-11" db="EMBL/GenBank/DDBJ databases">
        <title>A Rickettsiales Symbiont of Amoebae With Ancient Features.</title>
        <authorList>
            <person name="Schulz F."/>
            <person name="Martijn J."/>
            <person name="Wascher F."/>
            <person name="Kostanjsek R."/>
            <person name="Ettema T.J."/>
            <person name="Horn M."/>
        </authorList>
    </citation>
    <scope>NUCLEOTIDE SEQUENCE [LARGE SCALE GENOMIC DNA]</scope>
    <source>
        <strain evidence="16 17">UWC36</strain>
    </source>
</reference>
<proteinExistence type="inferred from homology"/>
<dbReference type="PANTHER" id="PTHR33445:SF1">
    <property type="entry name" value="ATP SYNTHASE SUBUNIT B"/>
    <property type="match status" value="1"/>
</dbReference>
<dbReference type="Proteomes" id="UP000031258">
    <property type="component" value="Unassembled WGS sequence"/>
</dbReference>
<keyword evidence="4 13" id="KW-0812">Transmembrane</keyword>
<keyword evidence="17" id="KW-1185">Reference proteome</keyword>
<evidence type="ECO:0000256" key="14">
    <source>
        <dbReference type="SAM" id="Coils"/>
    </source>
</evidence>